<dbReference type="InterPro" id="IPR052893">
    <property type="entry name" value="TCS_response_regulator"/>
</dbReference>
<evidence type="ECO:0000313" key="4">
    <source>
        <dbReference type="Proteomes" id="UP000319732"/>
    </source>
</evidence>
<name>A0A545T8M5_9GAMM</name>
<dbReference type="SMART" id="SM00448">
    <property type="entry name" value="REC"/>
    <property type="match status" value="1"/>
</dbReference>
<dbReference type="EMBL" id="VHSG01000018">
    <property type="protein sequence ID" value="TQV73559.1"/>
    <property type="molecule type" value="Genomic_DNA"/>
</dbReference>
<evidence type="ECO:0000256" key="1">
    <source>
        <dbReference type="PROSITE-ProRule" id="PRU00169"/>
    </source>
</evidence>
<evidence type="ECO:0000259" key="2">
    <source>
        <dbReference type="PROSITE" id="PS50110"/>
    </source>
</evidence>
<feature type="domain" description="Response regulatory" evidence="2">
    <location>
        <begin position="12"/>
        <end position="134"/>
    </location>
</feature>
<dbReference type="Pfam" id="PF00072">
    <property type="entry name" value="Response_reg"/>
    <property type="match status" value="1"/>
</dbReference>
<gene>
    <name evidence="3" type="ORF">FKG94_16940</name>
</gene>
<organism evidence="3 4">
    <name type="scientific">Exilibacterium tricleocarpae</name>
    <dbReference type="NCBI Taxonomy" id="2591008"/>
    <lineage>
        <taxon>Bacteria</taxon>
        <taxon>Pseudomonadati</taxon>
        <taxon>Pseudomonadota</taxon>
        <taxon>Gammaproteobacteria</taxon>
        <taxon>Cellvibrionales</taxon>
        <taxon>Cellvibrionaceae</taxon>
        <taxon>Exilibacterium</taxon>
    </lineage>
</organism>
<reference evidence="3 4" key="1">
    <citation type="submission" date="2019-06" db="EMBL/GenBank/DDBJ databases">
        <title>Whole genome sequence for Cellvibrionaceae sp. R142.</title>
        <authorList>
            <person name="Wang G."/>
        </authorList>
    </citation>
    <scope>NUCLEOTIDE SEQUENCE [LARGE SCALE GENOMIC DNA]</scope>
    <source>
        <strain evidence="3 4">R142</strain>
    </source>
</reference>
<keyword evidence="1" id="KW-0597">Phosphoprotein</keyword>
<dbReference type="AlphaFoldDB" id="A0A545T8M5"/>
<sequence length="146" mass="16129">MSGNGRLATGVTLLLVDDDDVDVISVKRALKKLNINNPLIRAHDGIEALDILRREEALTHSCLILLDINMPRMNGLEFLAALRNDPKLASSLVFVLTTSSADEDVAGAYSKNVAGYLVKSRVAEEFTGLVEKLSDYWRLIELPLHR</sequence>
<accession>A0A545T8M5</accession>
<feature type="modified residue" description="4-aspartylphosphate" evidence="1">
    <location>
        <position position="67"/>
    </location>
</feature>
<dbReference type="OrthoDB" id="9796655at2"/>
<dbReference type="Proteomes" id="UP000319732">
    <property type="component" value="Unassembled WGS sequence"/>
</dbReference>
<dbReference type="PROSITE" id="PS50110">
    <property type="entry name" value="RESPONSE_REGULATORY"/>
    <property type="match status" value="1"/>
</dbReference>
<dbReference type="PANTHER" id="PTHR44520">
    <property type="entry name" value="RESPONSE REGULATOR RCP1-RELATED"/>
    <property type="match status" value="1"/>
</dbReference>
<comment type="caution">
    <text evidence="3">The sequence shown here is derived from an EMBL/GenBank/DDBJ whole genome shotgun (WGS) entry which is preliminary data.</text>
</comment>
<dbReference type="SUPFAM" id="SSF52172">
    <property type="entry name" value="CheY-like"/>
    <property type="match status" value="1"/>
</dbReference>
<proteinExistence type="predicted"/>
<evidence type="ECO:0000313" key="3">
    <source>
        <dbReference type="EMBL" id="TQV73559.1"/>
    </source>
</evidence>
<keyword evidence="4" id="KW-1185">Reference proteome</keyword>
<dbReference type="InterPro" id="IPR001789">
    <property type="entry name" value="Sig_transdc_resp-reg_receiver"/>
</dbReference>
<dbReference type="CDD" id="cd17557">
    <property type="entry name" value="REC_Rcp-like"/>
    <property type="match status" value="1"/>
</dbReference>
<dbReference type="Gene3D" id="3.40.50.2300">
    <property type="match status" value="1"/>
</dbReference>
<dbReference type="InterPro" id="IPR011006">
    <property type="entry name" value="CheY-like_superfamily"/>
</dbReference>
<protein>
    <submittedName>
        <fullName evidence="3">Response regulator</fullName>
    </submittedName>
</protein>
<dbReference type="GO" id="GO:0000160">
    <property type="term" value="P:phosphorelay signal transduction system"/>
    <property type="evidence" value="ECO:0007669"/>
    <property type="project" value="InterPro"/>
</dbReference>
<dbReference type="PANTHER" id="PTHR44520:SF2">
    <property type="entry name" value="RESPONSE REGULATOR RCP1"/>
    <property type="match status" value="1"/>
</dbReference>